<dbReference type="AlphaFoldDB" id="A0A8H6FTA9"/>
<evidence type="ECO:0000256" key="1">
    <source>
        <dbReference type="ARBA" id="ARBA00005179"/>
    </source>
</evidence>
<name>A0A8H6FTA9_9LECA</name>
<dbReference type="RefSeq" id="XP_037163772.1">
    <property type="nucleotide sequence ID" value="XM_037309312.1"/>
</dbReference>
<proteinExistence type="inferred from homology"/>
<dbReference type="InterPro" id="IPR029063">
    <property type="entry name" value="SAM-dependent_MTases_sf"/>
</dbReference>
<evidence type="ECO:0000313" key="7">
    <source>
        <dbReference type="Proteomes" id="UP000578531"/>
    </source>
</evidence>
<evidence type="ECO:0000313" key="6">
    <source>
        <dbReference type="EMBL" id="KAF6234375.1"/>
    </source>
</evidence>
<comment type="caution">
    <text evidence="6">The sequence shown here is derived from an EMBL/GenBank/DDBJ whole genome shotgun (WGS) entry which is preliminary data.</text>
</comment>
<evidence type="ECO:0000256" key="2">
    <source>
        <dbReference type="ARBA" id="ARBA00022679"/>
    </source>
</evidence>
<dbReference type="PANTHER" id="PTHR35897">
    <property type="entry name" value="METHYLTRANSFERASE AUSD"/>
    <property type="match status" value="1"/>
</dbReference>
<evidence type="ECO:0000256" key="3">
    <source>
        <dbReference type="ARBA" id="ARBA00022691"/>
    </source>
</evidence>
<organism evidence="6 7">
    <name type="scientific">Letharia columbiana</name>
    <dbReference type="NCBI Taxonomy" id="112416"/>
    <lineage>
        <taxon>Eukaryota</taxon>
        <taxon>Fungi</taxon>
        <taxon>Dikarya</taxon>
        <taxon>Ascomycota</taxon>
        <taxon>Pezizomycotina</taxon>
        <taxon>Lecanoromycetes</taxon>
        <taxon>OSLEUM clade</taxon>
        <taxon>Lecanoromycetidae</taxon>
        <taxon>Lecanorales</taxon>
        <taxon>Lecanorineae</taxon>
        <taxon>Parmeliaceae</taxon>
        <taxon>Letharia</taxon>
    </lineage>
</organism>
<dbReference type="InterPro" id="IPR041698">
    <property type="entry name" value="Methyltransf_25"/>
</dbReference>
<dbReference type="GO" id="GO:0016740">
    <property type="term" value="F:transferase activity"/>
    <property type="evidence" value="ECO:0007669"/>
    <property type="project" value="UniProtKB-KW"/>
</dbReference>
<dbReference type="PANTHER" id="PTHR35897:SF1">
    <property type="entry name" value="METHYLTRANSFERASE AUSD"/>
    <property type="match status" value="1"/>
</dbReference>
<dbReference type="OrthoDB" id="2094832at2759"/>
<evidence type="ECO:0000256" key="4">
    <source>
        <dbReference type="ARBA" id="ARBA00038314"/>
    </source>
</evidence>
<comment type="pathway">
    <text evidence="1">Secondary metabolite biosynthesis.</text>
</comment>
<accession>A0A8H6FTA9</accession>
<dbReference type="GeneID" id="59289065"/>
<feature type="domain" description="Methyltransferase" evidence="5">
    <location>
        <begin position="97"/>
        <end position="198"/>
    </location>
</feature>
<sequence>MAPPEVDPQIKARGRDVHWYKADIGEISEPARRLFENYSRIPPDAVVPHIAEIRDRAWNIFPYPCIGQCRFLDLSISLSPLYPTILRRLKESNHLLLDLGCCFAQDIRKLVSDGAPSENVFGADLRPEFVDLGYDLFRDRDTLKSKFLIGDIFDETTGSTFREFDGKVDIIYAASFFHLFNWEDQVGMTERVVRLLKPVEGSLILGRQRGNVNSGEYEHRTNSKATMFRHNEESWKEMWKQVGKATGSLWDVKVWLEKDEDFGRYGKNDGNIKLDLGDRGLRFEVSRI</sequence>
<keyword evidence="3" id="KW-0949">S-adenosyl-L-methionine</keyword>
<dbReference type="InterPro" id="IPR051654">
    <property type="entry name" value="Meroterpenoid_MTases"/>
</dbReference>
<dbReference type="Proteomes" id="UP000578531">
    <property type="component" value="Unassembled WGS sequence"/>
</dbReference>
<dbReference type="EMBL" id="JACCJC010000030">
    <property type="protein sequence ID" value="KAF6234375.1"/>
    <property type="molecule type" value="Genomic_DNA"/>
</dbReference>
<dbReference type="Pfam" id="PF13649">
    <property type="entry name" value="Methyltransf_25"/>
    <property type="match status" value="1"/>
</dbReference>
<dbReference type="Gene3D" id="3.40.50.150">
    <property type="entry name" value="Vaccinia Virus protein VP39"/>
    <property type="match status" value="1"/>
</dbReference>
<dbReference type="SUPFAM" id="SSF53335">
    <property type="entry name" value="S-adenosyl-L-methionine-dependent methyltransferases"/>
    <property type="match status" value="1"/>
</dbReference>
<protein>
    <recommendedName>
        <fullName evidence="5">Methyltransferase domain-containing protein</fullName>
    </recommendedName>
</protein>
<reference evidence="6 7" key="1">
    <citation type="journal article" date="2020" name="Genomics">
        <title>Complete, high-quality genomes from long-read metagenomic sequencing of two wolf lichen thalli reveals enigmatic genome architecture.</title>
        <authorList>
            <person name="McKenzie S.K."/>
            <person name="Walston R.F."/>
            <person name="Allen J.L."/>
        </authorList>
    </citation>
    <scope>NUCLEOTIDE SEQUENCE [LARGE SCALE GENOMIC DNA]</scope>
    <source>
        <strain evidence="6">WasteWater2</strain>
    </source>
</reference>
<keyword evidence="2" id="KW-0808">Transferase</keyword>
<comment type="similarity">
    <text evidence="4">Belongs to the class I-like SAM-binding methyltransferase superfamily.</text>
</comment>
<evidence type="ECO:0000259" key="5">
    <source>
        <dbReference type="Pfam" id="PF13649"/>
    </source>
</evidence>
<gene>
    <name evidence="6" type="ORF">HO173_007408</name>
</gene>
<keyword evidence="7" id="KW-1185">Reference proteome</keyword>